<dbReference type="Gene3D" id="1.10.357.140">
    <property type="entry name" value="UbiA prenyltransferase"/>
    <property type="match status" value="1"/>
</dbReference>
<evidence type="ECO:0000256" key="2">
    <source>
        <dbReference type="ARBA" id="ARBA00004863"/>
    </source>
</evidence>
<keyword evidence="7 8" id="KW-0472">Membrane</keyword>
<dbReference type="GO" id="GO:0042371">
    <property type="term" value="P:vitamin K biosynthetic process"/>
    <property type="evidence" value="ECO:0007669"/>
    <property type="project" value="TreeGrafter"/>
</dbReference>
<evidence type="ECO:0000256" key="6">
    <source>
        <dbReference type="ARBA" id="ARBA00022989"/>
    </source>
</evidence>
<dbReference type="AlphaFoldDB" id="A0A1H9P7Q6"/>
<proteinExistence type="predicted"/>
<keyword evidence="4 9" id="KW-0808">Transferase</keyword>
<dbReference type="PANTHER" id="PTHR13929">
    <property type="entry name" value="1,4-DIHYDROXY-2-NAPHTHOATE OCTAPRENYLTRANSFERASE"/>
    <property type="match status" value="1"/>
</dbReference>
<evidence type="ECO:0000256" key="8">
    <source>
        <dbReference type="SAM" id="Phobius"/>
    </source>
</evidence>
<dbReference type="PANTHER" id="PTHR13929:SF0">
    <property type="entry name" value="UBIA PRENYLTRANSFERASE DOMAIN-CONTAINING PROTEIN 1"/>
    <property type="match status" value="1"/>
</dbReference>
<evidence type="ECO:0000256" key="5">
    <source>
        <dbReference type="ARBA" id="ARBA00022692"/>
    </source>
</evidence>
<feature type="transmembrane region" description="Helical" evidence="8">
    <location>
        <begin position="167"/>
        <end position="185"/>
    </location>
</feature>
<feature type="transmembrane region" description="Helical" evidence="8">
    <location>
        <begin position="237"/>
        <end position="254"/>
    </location>
</feature>
<comment type="pathway">
    <text evidence="2">Quinol/quinone metabolism; menaquinone biosynthesis.</text>
</comment>
<feature type="transmembrane region" description="Helical" evidence="8">
    <location>
        <begin position="297"/>
        <end position="317"/>
    </location>
</feature>
<comment type="subcellular location">
    <subcellularLocation>
        <location evidence="1">Membrane</location>
        <topology evidence="1">Multi-pass membrane protein</topology>
    </subcellularLocation>
</comment>
<dbReference type="STRING" id="155974.SAMN04487818_103307"/>
<evidence type="ECO:0000256" key="7">
    <source>
        <dbReference type="ARBA" id="ARBA00023136"/>
    </source>
</evidence>
<evidence type="ECO:0000256" key="3">
    <source>
        <dbReference type="ARBA" id="ARBA00022428"/>
    </source>
</evidence>
<accession>A0A1H9P7Q6</accession>
<dbReference type="GO" id="GO:0009234">
    <property type="term" value="P:menaquinone biosynthetic process"/>
    <property type="evidence" value="ECO:0007669"/>
    <property type="project" value="UniProtKB-KW"/>
</dbReference>
<feature type="transmembrane region" description="Helical" evidence="8">
    <location>
        <begin position="39"/>
        <end position="71"/>
    </location>
</feature>
<reference evidence="10" key="1">
    <citation type="submission" date="2016-10" db="EMBL/GenBank/DDBJ databases">
        <authorList>
            <person name="Varghese N."/>
            <person name="Submissions S."/>
        </authorList>
    </citation>
    <scope>NUCLEOTIDE SEQUENCE [LARGE SCALE GENOMIC DNA]</scope>
    <source>
        <strain evidence="10">DSM 44260</strain>
    </source>
</reference>
<dbReference type="Pfam" id="PF01040">
    <property type="entry name" value="UbiA"/>
    <property type="match status" value="1"/>
</dbReference>
<organism evidence="9 10">
    <name type="scientific">Actinokineospora terrae</name>
    <dbReference type="NCBI Taxonomy" id="155974"/>
    <lineage>
        <taxon>Bacteria</taxon>
        <taxon>Bacillati</taxon>
        <taxon>Actinomycetota</taxon>
        <taxon>Actinomycetes</taxon>
        <taxon>Pseudonocardiales</taxon>
        <taxon>Pseudonocardiaceae</taxon>
        <taxon>Actinokineospora</taxon>
    </lineage>
</organism>
<keyword evidence="3" id="KW-0474">Menaquinone biosynthesis</keyword>
<dbReference type="InterPro" id="IPR026046">
    <property type="entry name" value="UBIAD1"/>
</dbReference>
<evidence type="ECO:0000313" key="10">
    <source>
        <dbReference type="Proteomes" id="UP000199051"/>
    </source>
</evidence>
<name>A0A1H9P7Q6_9PSEU</name>
<feature type="transmembrane region" description="Helical" evidence="8">
    <location>
        <begin position="191"/>
        <end position="209"/>
    </location>
</feature>
<evidence type="ECO:0000313" key="9">
    <source>
        <dbReference type="EMBL" id="SER43613.1"/>
    </source>
</evidence>
<dbReference type="InterPro" id="IPR044878">
    <property type="entry name" value="UbiA_sf"/>
</dbReference>
<dbReference type="InterPro" id="IPR000537">
    <property type="entry name" value="UbiA_prenyltransferase"/>
</dbReference>
<dbReference type="EMBL" id="FOGI01000003">
    <property type="protein sequence ID" value="SER43613.1"/>
    <property type="molecule type" value="Genomic_DNA"/>
</dbReference>
<dbReference type="Proteomes" id="UP000199051">
    <property type="component" value="Unassembled WGS sequence"/>
</dbReference>
<dbReference type="GO" id="GO:0016020">
    <property type="term" value="C:membrane"/>
    <property type="evidence" value="ECO:0007669"/>
    <property type="project" value="UniProtKB-SubCell"/>
</dbReference>
<keyword evidence="10" id="KW-1185">Reference proteome</keyword>
<keyword evidence="6 8" id="KW-1133">Transmembrane helix</keyword>
<dbReference type="GO" id="GO:0004659">
    <property type="term" value="F:prenyltransferase activity"/>
    <property type="evidence" value="ECO:0007669"/>
    <property type="project" value="InterPro"/>
</dbReference>
<protein>
    <submittedName>
        <fullName evidence="9">1,4-dihydroxy-2-naphthoate octaprenyltransferase</fullName>
    </submittedName>
</protein>
<gene>
    <name evidence="9" type="ORF">SAMN04487818_103307</name>
</gene>
<evidence type="ECO:0000256" key="1">
    <source>
        <dbReference type="ARBA" id="ARBA00004141"/>
    </source>
</evidence>
<sequence>MTMPLSQGPLAAPDTRGRLGAYARLAKLDVWDYYLAFPLAWALAGFSPSALAVLLVFGLGTVCVVAGSVAFDDVTGYRDGSDAANYGPDAPARKLARKPLLTGELSEAEAIRFGWAAAGAGAALWLLAVLIAPFAPLWTVLLAALCLASSVQYSWGLKISYRGWQEVFLAGFGTGLVLVGVGLSTGGLTGFGAVQAVLFGLGPLLFGVYSNTRDAEGDAAVGRPTVAAIVSAQANRAFIAGLTVAEVALVVTAAGLGPAPWWFALAMLPAMGVRVAQLRRGVGLGDLLAARLLGLRAHRATTATLVAVNLILVVGAGS</sequence>
<evidence type="ECO:0000256" key="4">
    <source>
        <dbReference type="ARBA" id="ARBA00022679"/>
    </source>
</evidence>
<keyword evidence="5 8" id="KW-0812">Transmembrane</keyword>
<dbReference type="RefSeq" id="WP_092775733.1">
    <property type="nucleotide sequence ID" value="NZ_FOGI01000003.1"/>
</dbReference>